<protein>
    <submittedName>
        <fullName evidence="8">Taurine dioxygenase</fullName>
        <ecNumber evidence="8">1.14.11.17</ecNumber>
    </submittedName>
</protein>
<keyword evidence="4 8" id="KW-0223">Dioxygenase</keyword>
<evidence type="ECO:0000256" key="3">
    <source>
        <dbReference type="ARBA" id="ARBA00022723"/>
    </source>
</evidence>
<keyword evidence="9" id="KW-1185">Reference proteome</keyword>
<evidence type="ECO:0000256" key="5">
    <source>
        <dbReference type="ARBA" id="ARBA00023002"/>
    </source>
</evidence>
<evidence type="ECO:0000313" key="8">
    <source>
        <dbReference type="EMBL" id="QNN56436.1"/>
    </source>
</evidence>
<dbReference type="Gene3D" id="3.60.130.10">
    <property type="entry name" value="Clavaminate synthase-like"/>
    <property type="match status" value="1"/>
</dbReference>
<dbReference type="SUPFAM" id="SSF51197">
    <property type="entry name" value="Clavaminate synthase-like"/>
    <property type="match status" value="1"/>
</dbReference>
<comment type="similarity">
    <text evidence="2">Belongs to the TfdA dioxygenase family.</text>
</comment>
<dbReference type="GO" id="GO:0005737">
    <property type="term" value="C:cytoplasm"/>
    <property type="evidence" value="ECO:0007669"/>
    <property type="project" value="TreeGrafter"/>
</dbReference>
<evidence type="ECO:0000256" key="2">
    <source>
        <dbReference type="ARBA" id="ARBA00005896"/>
    </source>
</evidence>
<dbReference type="RefSeq" id="WP_187596702.1">
    <property type="nucleotide sequence ID" value="NZ_CP060714.1"/>
</dbReference>
<feature type="domain" description="TauD/TfdA-like" evidence="7">
    <location>
        <begin position="3"/>
        <end position="268"/>
    </location>
</feature>
<dbReference type="InterPro" id="IPR051323">
    <property type="entry name" value="AtsK-like"/>
</dbReference>
<evidence type="ECO:0000256" key="6">
    <source>
        <dbReference type="ARBA" id="ARBA00023004"/>
    </source>
</evidence>
<sequence length="291" mass="32987">MEIQTLGPALGALIHGIDLTRPITDPQQSALHAALLRHQVLFFENQPITPGQQRDLAARFGALHIHPVYRNVPEVPEIIVLDTDDDNPPDNDNWHTDITFTETPAQAAILSAQQLPPAGGDTLWASSSAAYEALSAPYRHMLEGLHAEHDFLKSFPAWRFARTPEERVRWEAARDRHRPVLHPVVRTHPETGRQALFVNEGFTTRIVELGASESDAVLRQLFAHMARPEFVVRWRWKRHDLAFWDNRITQHYACANYLPHRRVMHRATVLGDRPFHRAGSGQSGDSGRLHA</sequence>
<reference evidence="8 9" key="1">
    <citation type="submission" date="2020-08" db="EMBL/GenBank/DDBJ databases">
        <title>Genome sequence of Diaphorobacter ruginosibacter DSM 27467T.</title>
        <authorList>
            <person name="Hyun D.-W."/>
            <person name="Bae J.-W."/>
        </authorList>
    </citation>
    <scope>NUCLEOTIDE SEQUENCE [LARGE SCALE GENOMIC DNA]</scope>
    <source>
        <strain evidence="8 9">DSM 27467</strain>
    </source>
</reference>
<dbReference type="EMBL" id="CP060714">
    <property type="protein sequence ID" value="QNN56436.1"/>
    <property type="molecule type" value="Genomic_DNA"/>
</dbReference>
<dbReference type="InterPro" id="IPR003819">
    <property type="entry name" value="TauD/TfdA-like"/>
</dbReference>
<evidence type="ECO:0000256" key="1">
    <source>
        <dbReference type="ARBA" id="ARBA00001954"/>
    </source>
</evidence>
<organism evidence="8 9">
    <name type="scientific">Diaphorobacter ruginosibacter</name>
    <dbReference type="NCBI Taxonomy" id="1715720"/>
    <lineage>
        <taxon>Bacteria</taxon>
        <taxon>Pseudomonadati</taxon>
        <taxon>Pseudomonadota</taxon>
        <taxon>Betaproteobacteria</taxon>
        <taxon>Burkholderiales</taxon>
        <taxon>Comamonadaceae</taxon>
        <taxon>Diaphorobacter</taxon>
    </lineage>
</organism>
<keyword evidence="5 8" id="KW-0560">Oxidoreductase</keyword>
<evidence type="ECO:0000313" key="9">
    <source>
        <dbReference type="Proteomes" id="UP000515811"/>
    </source>
</evidence>
<dbReference type="KEGG" id="drg:H9K76_18105"/>
<keyword evidence="6" id="KW-0408">Iron</keyword>
<dbReference type="InterPro" id="IPR042098">
    <property type="entry name" value="TauD-like_sf"/>
</dbReference>
<dbReference type="Proteomes" id="UP000515811">
    <property type="component" value="Chromosome"/>
</dbReference>
<dbReference type="GO" id="GO:0046872">
    <property type="term" value="F:metal ion binding"/>
    <property type="evidence" value="ECO:0007669"/>
    <property type="project" value="UniProtKB-KW"/>
</dbReference>
<accession>A0A7G9RLG1</accession>
<dbReference type="NCBIfam" id="NF007104">
    <property type="entry name" value="PRK09553.1"/>
    <property type="match status" value="1"/>
</dbReference>
<evidence type="ECO:0000259" key="7">
    <source>
        <dbReference type="Pfam" id="PF02668"/>
    </source>
</evidence>
<gene>
    <name evidence="8" type="primary">tauD</name>
    <name evidence="8" type="ORF">H9K76_18105</name>
</gene>
<dbReference type="FunFam" id="3.60.130.10:FF:000002">
    <property type="entry name" value="Alpha-ketoglutarate-dependent taurine dioxygenase"/>
    <property type="match status" value="1"/>
</dbReference>
<dbReference type="GO" id="GO:0006790">
    <property type="term" value="P:sulfur compound metabolic process"/>
    <property type="evidence" value="ECO:0007669"/>
    <property type="project" value="TreeGrafter"/>
</dbReference>
<dbReference type="PANTHER" id="PTHR30468">
    <property type="entry name" value="ALPHA-KETOGLUTARATE-DEPENDENT SULFONATE DIOXYGENASE"/>
    <property type="match status" value="1"/>
</dbReference>
<dbReference type="Pfam" id="PF02668">
    <property type="entry name" value="TauD"/>
    <property type="match status" value="1"/>
</dbReference>
<dbReference type="PANTHER" id="PTHR30468:SF1">
    <property type="entry name" value="ALPHA-KETOGLUTARATE-DEPENDENT SULFONATE DIOXYGENASE"/>
    <property type="match status" value="1"/>
</dbReference>
<evidence type="ECO:0000256" key="4">
    <source>
        <dbReference type="ARBA" id="ARBA00022964"/>
    </source>
</evidence>
<dbReference type="GO" id="GO:0000908">
    <property type="term" value="F:taurine dioxygenase activity"/>
    <property type="evidence" value="ECO:0007669"/>
    <property type="project" value="UniProtKB-EC"/>
</dbReference>
<proteinExistence type="inferred from homology"/>
<dbReference type="AlphaFoldDB" id="A0A7G9RLG1"/>
<dbReference type="EC" id="1.14.11.17" evidence="8"/>
<keyword evidence="3" id="KW-0479">Metal-binding</keyword>
<name>A0A7G9RLG1_9BURK</name>
<comment type="cofactor">
    <cofactor evidence="1">
        <name>Fe(2+)</name>
        <dbReference type="ChEBI" id="CHEBI:29033"/>
    </cofactor>
</comment>